<sequence length="56" mass="6628">MTMNSLDFEIVHSELLVCKTSTPEKHRFSIFELTGRFLSCIFMNILKLNPLCRFQF</sequence>
<proteinExistence type="predicted"/>
<evidence type="ECO:0000313" key="2">
    <source>
        <dbReference type="Proteomes" id="UP001295684"/>
    </source>
</evidence>
<protein>
    <submittedName>
        <fullName evidence="1">Uncharacterized protein</fullName>
    </submittedName>
</protein>
<name>A0AAD1X7C0_EUPCR</name>
<reference evidence="1" key="1">
    <citation type="submission" date="2023-07" db="EMBL/GenBank/DDBJ databases">
        <authorList>
            <consortium name="AG Swart"/>
            <person name="Singh M."/>
            <person name="Singh A."/>
            <person name="Seah K."/>
            <person name="Emmerich C."/>
        </authorList>
    </citation>
    <scope>NUCLEOTIDE SEQUENCE</scope>
    <source>
        <strain evidence="1">DP1</strain>
    </source>
</reference>
<accession>A0AAD1X7C0</accession>
<gene>
    <name evidence="1" type="ORF">ECRASSUSDP1_LOCUS2768</name>
</gene>
<dbReference type="Proteomes" id="UP001295684">
    <property type="component" value="Unassembled WGS sequence"/>
</dbReference>
<organism evidence="1 2">
    <name type="scientific">Euplotes crassus</name>
    <dbReference type="NCBI Taxonomy" id="5936"/>
    <lineage>
        <taxon>Eukaryota</taxon>
        <taxon>Sar</taxon>
        <taxon>Alveolata</taxon>
        <taxon>Ciliophora</taxon>
        <taxon>Intramacronucleata</taxon>
        <taxon>Spirotrichea</taxon>
        <taxon>Hypotrichia</taxon>
        <taxon>Euplotida</taxon>
        <taxon>Euplotidae</taxon>
        <taxon>Moneuplotes</taxon>
    </lineage>
</organism>
<keyword evidence="2" id="KW-1185">Reference proteome</keyword>
<dbReference type="AlphaFoldDB" id="A0AAD1X7C0"/>
<evidence type="ECO:0000313" key="1">
    <source>
        <dbReference type="EMBL" id="CAI2361457.1"/>
    </source>
</evidence>
<dbReference type="EMBL" id="CAMPGE010002646">
    <property type="protein sequence ID" value="CAI2361457.1"/>
    <property type="molecule type" value="Genomic_DNA"/>
</dbReference>
<comment type="caution">
    <text evidence="1">The sequence shown here is derived from an EMBL/GenBank/DDBJ whole genome shotgun (WGS) entry which is preliminary data.</text>
</comment>